<feature type="domain" description="UspA" evidence="1">
    <location>
        <begin position="18"/>
        <end position="162"/>
    </location>
</feature>
<dbReference type="Gene3D" id="3.40.50.620">
    <property type="entry name" value="HUPs"/>
    <property type="match status" value="1"/>
</dbReference>
<dbReference type="CDD" id="cd23659">
    <property type="entry name" value="USP_At3g01520-like"/>
    <property type="match status" value="1"/>
</dbReference>
<evidence type="ECO:0000259" key="1">
    <source>
        <dbReference type="Pfam" id="PF00582"/>
    </source>
</evidence>
<protein>
    <recommendedName>
        <fullName evidence="1">UspA domain-containing protein</fullName>
    </recommendedName>
</protein>
<dbReference type="SUPFAM" id="SSF52402">
    <property type="entry name" value="Adenine nucleotide alpha hydrolases-like"/>
    <property type="match status" value="1"/>
</dbReference>
<dbReference type="OrthoDB" id="843225at2759"/>
<evidence type="ECO:0000313" key="3">
    <source>
        <dbReference type="Proteomes" id="UP000784294"/>
    </source>
</evidence>
<dbReference type="InterPro" id="IPR006015">
    <property type="entry name" value="Universal_stress_UspA"/>
</dbReference>
<dbReference type="Pfam" id="PF00582">
    <property type="entry name" value="Usp"/>
    <property type="match status" value="1"/>
</dbReference>
<sequence>MSSPKTSSSGANPVSRCVLIGVDGSDHSDKALRYYLDWLVRPNDSVTLFCVIEPPSLPAFSITSLSSVPTEEWGKIMQTRVLELANIENNSLADCLAKRVNARFLTQDASHVGEAIVKQADKQAADLVVLGSRGLGAVKRTILGSVSDYVLHHIDRPVCVIPQASYSARRSNK</sequence>
<organism evidence="2 3">
    <name type="scientific">Protopolystoma xenopodis</name>
    <dbReference type="NCBI Taxonomy" id="117903"/>
    <lineage>
        <taxon>Eukaryota</taxon>
        <taxon>Metazoa</taxon>
        <taxon>Spiralia</taxon>
        <taxon>Lophotrochozoa</taxon>
        <taxon>Platyhelminthes</taxon>
        <taxon>Monogenea</taxon>
        <taxon>Polyopisthocotylea</taxon>
        <taxon>Polystomatidea</taxon>
        <taxon>Polystomatidae</taxon>
        <taxon>Protopolystoma</taxon>
    </lineage>
</organism>
<accession>A0A3S5AAH6</accession>
<name>A0A3S5AAH6_9PLAT</name>
<dbReference type="EMBL" id="CAAALY010039763">
    <property type="protein sequence ID" value="VEL19037.1"/>
    <property type="molecule type" value="Genomic_DNA"/>
</dbReference>
<dbReference type="AlphaFoldDB" id="A0A3S5AAH6"/>
<gene>
    <name evidence="2" type="ORF">PXEA_LOCUS12477</name>
</gene>
<proteinExistence type="predicted"/>
<dbReference type="PRINTS" id="PR01438">
    <property type="entry name" value="UNVRSLSTRESS"/>
</dbReference>
<dbReference type="InterPro" id="IPR006016">
    <property type="entry name" value="UspA"/>
</dbReference>
<comment type="caution">
    <text evidence="2">The sequence shown here is derived from an EMBL/GenBank/DDBJ whole genome shotgun (WGS) entry which is preliminary data.</text>
</comment>
<reference evidence="2" key="1">
    <citation type="submission" date="2018-11" db="EMBL/GenBank/DDBJ databases">
        <authorList>
            <consortium name="Pathogen Informatics"/>
        </authorList>
    </citation>
    <scope>NUCLEOTIDE SEQUENCE</scope>
</reference>
<dbReference type="PANTHER" id="PTHR46989:SF3">
    <property type="entry name" value="USPA DOMAIN-CONTAINING PROTEIN"/>
    <property type="match status" value="1"/>
</dbReference>
<evidence type="ECO:0000313" key="2">
    <source>
        <dbReference type="EMBL" id="VEL19037.1"/>
    </source>
</evidence>
<dbReference type="PANTHER" id="PTHR46989">
    <property type="entry name" value="USP DOMAIN-CONTAINING PROTEIN"/>
    <property type="match status" value="1"/>
</dbReference>
<keyword evidence="3" id="KW-1185">Reference proteome</keyword>
<dbReference type="Proteomes" id="UP000784294">
    <property type="component" value="Unassembled WGS sequence"/>
</dbReference>
<dbReference type="InterPro" id="IPR014729">
    <property type="entry name" value="Rossmann-like_a/b/a_fold"/>
</dbReference>